<proteinExistence type="predicted"/>
<reference evidence="2" key="2">
    <citation type="submission" date="2017-12" db="EMBL/GenBank/DDBJ databases">
        <title>FDA dAtabase for Regulatory Grade micrObial Sequences (FDA-ARGOS): Supporting development and validation of Infectious Disease Dx tests.</title>
        <authorList>
            <person name="Campos J."/>
            <person name="Goldberg B."/>
            <person name="Tallon L."/>
            <person name="Sadzewicz L."/>
            <person name="Sengamalay N."/>
            <person name="Ott S."/>
            <person name="Godinez A."/>
            <person name="Nagaraj S."/>
            <person name="Vavikolanu K."/>
            <person name="Vyas G."/>
            <person name="Nadendla S."/>
            <person name="Aluvathingal J."/>
            <person name="Geyer C."/>
            <person name="Nandy P."/>
            <person name="Hobson J."/>
            <person name="Sichtig H."/>
        </authorList>
    </citation>
    <scope>NUCLEOTIDE SEQUENCE</scope>
    <source>
        <strain evidence="2">FDAARGOS_289</strain>
    </source>
</reference>
<feature type="domain" description="DUF1543" evidence="1">
    <location>
        <begin position="15"/>
        <end position="66"/>
    </location>
</feature>
<reference evidence="4" key="1">
    <citation type="submission" date="2017-06" db="EMBL/GenBank/DDBJ databases">
        <title>FDA dAtabase for Regulatory Grade micrObial Sequences (FDA-ARGOS): Supporting development and validation of Infectious Disease Dx tests.</title>
        <authorList>
            <person name="Minogue T."/>
            <person name="Wolcott M."/>
            <person name="Wasieloski L."/>
            <person name="Aguilar W."/>
            <person name="Moore D."/>
            <person name="Tallon L."/>
            <person name="Sadzewicz L."/>
            <person name="Sengamalay N."/>
            <person name="Ott S."/>
            <person name="Godinez A."/>
            <person name="Nagaraj S."/>
            <person name="Nadendla S."/>
            <person name="Geyer C."/>
            <person name="Sichtig H."/>
        </authorList>
    </citation>
    <scope>NUCLEOTIDE SEQUENCE [LARGE SCALE GENOMIC DNA]</scope>
    <source>
        <strain evidence="4">FDAARGOS_289</strain>
    </source>
</reference>
<dbReference type="Proteomes" id="UP000197050">
    <property type="component" value="Chromosome"/>
</dbReference>
<accession>A0A1Z3U751</accession>
<evidence type="ECO:0000259" key="1">
    <source>
        <dbReference type="Pfam" id="PF07566"/>
    </source>
</evidence>
<dbReference type="RefSeq" id="WP_066627832.1">
    <property type="nucleotide sequence ID" value="NZ_CP022048.2"/>
</dbReference>
<dbReference type="AlphaFoldDB" id="A0A1Z3U751"/>
<evidence type="ECO:0000313" key="4">
    <source>
        <dbReference type="Proteomes" id="UP000197050"/>
    </source>
</evidence>
<evidence type="ECO:0000313" key="2">
    <source>
        <dbReference type="EMBL" id="ASE38980.1"/>
    </source>
</evidence>
<dbReference type="Proteomes" id="UP001272940">
    <property type="component" value="Unassembled WGS sequence"/>
</dbReference>
<evidence type="ECO:0000313" key="5">
    <source>
        <dbReference type="Proteomes" id="UP001272940"/>
    </source>
</evidence>
<evidence type="ECO:0000313" key="3">
    <source>
        <dbReference type="EMBL" id="MDX2336356.1"/>
    </source>
</evidence>
<organism evidence="2 4">
    <name type="scientific">Brevundimonas vesicularis</name>
    <name type="common">Pseudomonas vesicularis</name>
    <dbReference type="NCBI Taxonomy" id="41276"/>
    <lineage>
        <taxon>Bacteria</taxon>
        <taxon>Pseudomonadati</taxon>
        <taxon>Pseudomonadota</taxon>
        <taxon>Alphaproteobacteria</taxon>
        <taxon>Caulobacterales</taxon>
        <taxon>Caulobacteraceae</taxon>
        <taxon>Brevundimonas</taxon>
    </lineage>
</organism>
<dbReference type="Gene3D" id="3.10.20.10">
    <property type="match status" value="2"/>
</dbReference>
<reference evidence="3" key="3">
    <citation type="submission" date="2022-06" db="EMBL/GenBank/DDBJ databases">
        <authorList>
            <person name="Hesketh-Best P.J."/>
            <person name="Koch M.J."/>
        </authorList>
    </citation>
    <scope>NUCLEOTIDE SEQUENCE</scope>
    <source>
        <strain evidence="3">PC206-O</strain>
    </source>
</reference>
<dbReference type="GeneID" id="34016283"/>
<name>A0A1Z3U751_BREVE</name>
<dbReference type="InterPro" id="IPR011440">
    <property type="entry name" value="DUF1543"/>
</dbReference>
<dbReference type="Pfam" id="PF07566">
    <property type="entry name" value="DUF1543"/>
    <property type="match status" value="1"/>
</dbReference>
<gene>
    <name evidence="2" type="ORF">CEP68_05415</name>
    <name evidence="3" type="ORF">NJD11_15570</name>
</gene>
<dbReference type="EMBL" id="JAMYEC010000013">
    <property type="protein sequence ID" value="MDX2336356.1"/>
    <property type="molecule type" value="Genomic_DNA"/>
</dbReference>
<dbReference type="EMBL" id="CP022048">
    <property type="protein sequence ID" value="ASE38980.1"/>
    <property type="molecule type" value="Genomic_DNA"/>
</dbReference>
<keyword evidence="5" id="KW-1185">Reference proteome</keyword>
<sequence length="167" mass="18910">MKLFAIYIGGEHPGANIEVHDMRFIAAPSIEATYDTLREQWWGKTGSLHIDCWSEISHADGYDVSLRPEPYTGQEKLYYVNLGGYDGVAFAEQHRNVFVVADTLQAAKSRAIKLASGWSDAHRDEMYEAEQAFALQDAAQTQRMHIHLTPRPMSGDPSFTCRYMPLR</sequence>
<reference evidence="3 5" key="4">
    <citation type="journal article" date="2023" name="FEMS Microbes">
        <title>Whole genomes of deep-sea sponge-associated bacteria exhibit high novel natural product potential.</title>
        <authorList>
            <person name="Hesketh-Best P.J."/>
            <person name="January G.G."/>
            <person name="Koch M.J."/>
            <person name="Warburton P.J."/>
            <person name="Howell K.L."/>
            <person name="Upton M."/>
        </authorList>
    </citation>
    <scope>NUCLEOTIDE SEQUENCE [LARGE SCALE GENOMIC DNA]</scope>
    <source>
        <strain evidence="3 5">PC206-O</strain>
    </source>
</reference>
<protein>
    <submittedName>
        <fullName evidence="2">DUF1543 domain-containing protein</fullName>
    </submittedName>
</protein>
<dbReference type="KEGG" id="bvc:CEP68_05415"/>